<proteinExistence type="predicted"/>
<dbReference type="EMBL" id="CAJFDH010000003">
    <property type="protein sequence ID" value="CAD5213771.1"/>
    <property type="molecule type" value="Genomic_DNA"/>
</dbReference>
<dbReference type="Proteomes" id="UP000614601">
    <property type="component" value="Unassembled WGS sequence"/>
</dbReference>
<gene>
    <name evidence="2" type="ORF">BOKJ2_LOCUS5259</name>
</gene>
<comment type="caution">
    <text evidence="2">The sequence shown here is derived from an EMBL/GenBank/DDBJ whole genome shotgun (WGS) entry which is preliminary data.</text>
</comment>
<protein>
    <recommendedName>
        <fullName evidence="1">Mos1 transposase HTH domain-containing protein</fullName>
    </recommendedName>
</protein>
<evidence type="ECO:0000259" key="1">
    <source>
        <dbReference type="Pfam" id="PF17906"/>
    </source>
</evidence>
<dbReference type="InterPro" id="IPR041426">
    <property type="entry name" value="Mos1_HTH"/>
</dbReference>
<keyword evidence="3" id="KW-1185">Reference proteome</keyword>
<dbReference type="Proteomes" id="UP000783686">
    <property type="component" value="Unassembled WGS sequence"/>
</dbReference>
<accession>A0A811KCA6</accession>
<dbReference type="EMBL" id="CAJFCW020000003">
    <property type="protein sequence ID" value="CAG9101537.1"/>
    <property type="molecule type" value="Genomic_DNA"/>
</dbReference>
<evidence type="ECO:0000313" key="3">
    <source>
        <dbReference type="Proteomes" id="UP000614601"/>
    </source>
</evidence>
<sequence length="78" mass="9252">MVQEIKVKHDHVWAVLLLKFRNPGNATRTTKEICCAVGPSVVSYDSTKVWFYKFKNGDFDMSEKFDMVDYQRWRNPTF</sequence>
<feature type="domain" description="Mos1 transposase HTH" evidence="1">
    <location>
        <begin position="11"/>
        <end position="58"/>
    </location>
</feature>
<dbReference type="Gene3D" id="1.10.10.1450">
    <property type="match status" value="1"/>
</dbReference>
<organism evidence="2 3">
    <name type="scientific">Bursaphelenchus okinawaensis</name>
    <dbReference type="NCBI Taxonomy" id="465554"/>
    <lineage>
        <taxon>Eukaryota</taxon>
        <taxon>Metazoa</taxon>
        <taxon>Ecdysozoa</taxon>
        <taxon>Nematoda</taxon>
        <taxon>Chromadorea</taxon>
        <taxon>Rhabditida</taxon>
        <taxon>Tylenchina</taxon>
        <taxon>Tylenchomorpha</taxon>
        <taxon>Aphelenchoidea</taxon>
        <taxon>Aphelenchoididae</taxon>
        <taxon>Bursaphelenchus</taxon>
    </lineage>
</organism>
<dbReference type="Pfam" id="PF17906">
    <property type="entry name" value="HTH_48"/>
    <property type="match status" value="1"/>
</dbReference>
<dbReference type="AlphaFoldDB" id="A0A811KCA6"/>
<evidence type="ECO:0000313" key="2">
    <source>
        <dbReference type="EMBL" id="CAD5213771.1"/>
    </source>
</evidence>
<name>A0A811KCA6_9BILA</name>
<reference evidence="2" key="1">
    <citation type="submission" date="2020-09" db="EMBL/GenBank/DDBJ databases">
        <authorList>
            <person name="Kikuchi T."/>
        </authorList>
    </citation>
    <scope>NUCLEOTIDE SEQUENCE</scope>
    <source>
        <strain evidence="2">SH1</strain>
    </source>
</reference>